<dbReference type="PROSITE" id="PS50977">
    <property type="entry name" value="HTH_TETR_2"/>
    <property type="match status" value="1"/>
</dbReference>
<gene>
    <name evidence="7" type="ORF">ACFOLH_15970</name>
</gene>
<dbReference type="Pfam" id="PF00440">
    <property type="entry name" value="TetR_N"/>
    <property type="match status" value="1"/>
</dbReference>
<evidence type="ECO:0000313" key="8">
    <source>
        <dbReference type="Proteomes" id="UP001595685"/>
    </source>
</evidence>
<evidence type="ECO:0000256" key="5">
    <source>
        <dbReference type="PROSITE-ProRule" id="PRU00335"/>
    </source>
</evidence>
<protein>
    <submittedName>
        <fullName evidence="7">TetR/AcrR family transcriptional regulator</fullName>
    </submittedName>
</protein>
<dbReference type="EMBL" id="JBHRWW010000013">
    <property type="protein sequence ID" value="MFC3689847.1"/>
    <property type="molecule type" value="Genomic_DNA"/>
</dbReference>
<dbReference type="InterPro" id="IPR001647">
    <property type="entry name" value="HTH_TetR"/>
</dbReference>
<evidence type="ECO:0000256" key="4">
    <source>
        <dbReference type="ARBA" id="ARBA00023163"/>
    </source>
</evidence>
<dbReference type="PANTHER" id="PTHR30055:SF234">
    <property type="entry name" value="HTH-TYPE TRANSCRIPTIONAL REGULATOR BETI"/>
    <property type="match status" value="1"/>
</dbReference>
<dbReference type="SUPFAM" id="SSF48498">
    <property type="entry name" value="Tetracyclin repressor-like, C-terminal domain"/>
    <property type="match status" value="1"/>
</dbReference>
<proteinExistence type="predicted"/>
<organism evidence="7 8">
    <name type="scientific">Aquipuribacter hungaricus</name>
    <dbReference type="NCBI Taxonomy" id="545624"/>
    <lineage>
        <taxon>Bacteria</taxon>
        <taxon>Bacillati</taxon>
        <taxon>Actinomycetota</taxon>
        <taxon>Actinomycetes</taxon>
        <taxon>Micrococcales</taxon>
        <taxon>Intrasporangiaceae</taxon>
        <taxon>Aquipuribacter</taxon>
    </lineage>
</organism>
<dbReference type="Gene3D" id="1.10.357.10">
    <property type="entry name" value="Tetracycline Repressor, domain 2"/>
    <property type="match status" value="1"/>
</dbReference>
<keyword evidence="2" id="KW-0805">Transcription regulation</keyword>
<dbReference type="Pfam" id="PF13977">
    <property type="entry name" value="TetR_C_6"/>
    <property type="match status" value="1"/>
</dbReference>
<keyword evidence="3 5" id="KW-0238">DNA-binding</keyword>
<dbReference type="InterPro" id="IPR050109">
    <property type="entry name" value="HTH-type_TetR-like_transc_reg"/>
</dbReference>
<keyword evidence="1" id="KW-0678">Repressor</keyword>
<reference evidence="8" key="1">
    <citation type="journal article" date="2019" name="Int. J. Syst. Evol. Microbiol.">
        <title>The Global Catalogue of Microorganisms (GCM) 10K type strain sequencing project: providing services to taxonomists for standard genome sequencing and annotation.</title>
        <authorList>
            <consortium name="The Broad Institute Genomics Platform"/>
            <consortium name="The Broad Institute Genome Sequencing Center for Infectious Disease"/>
            <person name="Wu L."/>
            <person name="Ma J."/>
        </authorList>
    </citation>
    <scope>NUCLEOTIDE SEQUENCE [LARGE SCALE GENOMIC DNA]</scope>
    <source>
        <strain evidence="8">NCAIM B.02333</strain>
    </source>
</reference>
<accession>A0ABV7WLI7</accession>
<dbReference type="InterPro" id="IPR036271">
    <property type="entry name" value="Tet_transcr_reg_TetR-rel_C_sf"/>
</dbReference>
<dbReference type="PANTHER" id="PTHR30055">
    <property type="entry name" value="HTH-TYPE TRANSCRIPTIONAL REGULATOR RUTR"/>
    <property type="match status" value="1"/>
</dbReference>
<dbReference type="RefSeq" id="WP_340291090.1">
    <property type="nucleotide sequence ID" value="NZ_JBBEOI010000030.1"/>
</dbReference>
<comment type="caution">
    <text evidence="7">The sequence shown here is derived from an EMBL/GenBank/DDBJ whole genome shotgun (WGS) entry which is preliminary data.</text>
</comment>
<evidence type="ECO:0000256" key="1">
    <source>
        <dbReference type="ARBA" id="ARBA00022491"/>
    </source>
</evidence>
<evidence type="ECO:0000256" key="3">
    <source>
        <dbReference type="ARBA" id="ARBA00023125"/>
    </source>
</evidence>
<name>A0ABV7WLI7_9MICO</name>
<dbReference type="SUPFAM" id="SSF46689">
    <property type="entry name" value="Homeodomain-like"/>
    <property type="match status" value="1"/>
</dbReference>
<keyword evidence="8" id="KW-1185">Reference proteome</keyword>
<dbReference type="InterPro" id="IPR009057">
    <property type="entry name" value="Homeodomain-like_sf"/>
</dbReference>
<keyword evidence="4" id="KW-0804">Transcription</keyword>
<evidence type="ECO:0000313" key="7">
    <source>
        <dbReference type="EMBL" id="MFC3689847.1"/>
    </source>
</evidence>
<feature type="DNA-binding region" description="H-T-H motif" evidence="5">
    <location>
        <begin position="31"/>
        <end position="50"/>
    </location>
</feature>
<dbReference type="Proteomes" id="UP001595685">
    <property type="component" value="Unassembled WGS sequence"/>
</dbReference>
<feature type="domain" description="HTH tetR-type" evidence="6">
    <location>
        <begin position="8"/>
        <end position="68"/>
    </location>
</feature>
<evidence type="ECO:0000256" key="2">
    <source>
        <dbReference type="ARBA" id="ARBA00023015"/>
    </source>
</evidence>
<evidence type="ECO:0000259" key="6">
    <source>
        <dbReference type="PROSITE" id="PS50977"/>
    </source>
</evidence>
<dbReference type="InterPro" id="IPR039538">
    <property type="entry name" value="BetI_C"/>
</dbReference>
<sequence length="194" mass="21367">MPRQVNSDDRRRDIARAVYRVVARGGLEAASMREIAREAGCTTGALTHHFADRRELLDHAVGLAVDESMERLLAAARSHGLRAALAEFLPLDELRRQENAVWLVGVSAATRDEQLAARLSRRYAAANGLLAEELRRRLLLDGRRADGEEVGLLVDEVLSAVDGIAVWATADPGRYPPERQMALVDRVLQRTGLA</sequence>